<accession>A0ABW5IHG8</accession>
<name>A0ABW5IHG8_9BACT</name>
<evidence type="ECO:0000313" key="3">
    <source>
        <dbReference type="Proteomes" id="UP001597544"/>
    </source>
</evidence>
<evidence type="ECO:0000256" key="1">
    <source>
        <dbReference type="SAM" id="SignalP"/>
    </source>
</evidence>
<feature type="chain" id="PRO_5045890767" description="Peptidase M1 membrane alanine aminopeptidase domain-containing protein" evidence="1">
    <location>
        <begin position="22"/>
        <end position="473"/>
    </location>
</feature>
<comment type="caution">
    <text evidence="2">The sequence shown here is derived from an EMBL/GenBank/DDBJ whole genome shotgun (WGS) entry which is preliminary data.</text>
</comment>
<reference evidence="3" key="1">
    <citation type="journal article" date="2019" name="Int. J. Syst. Evol. Microbiol.">
        <title>The Global Catalogue of Microorganisms (GCM) 10K type strain sequencing project: providing services to taxonomists for standard genome sequencing and annotation.</title>
        <authorList>
            <consortium name="The Broad Institute Genomics Platform"/>
            <consortium name="The Broad Institute Genome Sequencing Center for Infectious Disease"/>
            <person name="Wu L."/>
            <person name="Ma J."/>
        </authorList>
    </citation>
    <scope>NUCLEOTIDE SEQUENCE [LARGE SCALE GENOMIC DNA]</scope>
    <source>
        <strain evidence="3">KCTC 42498</strain>
    </source>
</reference>
<keyword evidence="1" id="KW-0732">Signal</keyword>
<protein>
    <recommendedName>
        <fullName evidence="4">Peptidase M1 membrane alanine aminopeptidase domain-containing protein</fullName>
    </recommendedName>
</protein>
<dbReference type="InterPro" id="IPR027268">
    <property type="entry name" value="Peptidase_M4/M1_CTD_sf"/>
</dbReference>
<proteinExistence type="predicted"/>
<gene>
    <name evidence="2" type="ORF">ACFSRY_01065</name>
</gene>
<evidence type="ECO:0008006" key="4">
    <source>
        <dbReference type="Google" id="ProtNLM"/>
    </source>
</evidence>
<organism evidence="2 3">
    <name type="scientific">Pontibacter locisalis</name>
    <dbReference type="NCBI Taxonomy" id="1719035"/>
    <lineage>
        <taxon>Bacteria</taxon>
        <taxon>Pseudomonadati</taxon>
        <taxon>Bacteroidota</taxon>
        <taxon>Cytophagia</taxon>
        <taxon>Cytophagales</taxon>
        <taxon>Hymenobacteraceae</taxon>
        <taxon>Pontibacter</taxon>
    </lineage>
</organism>
<dbReference type="Gene3D" id="1.10.390.10">
    <property type="entry name" value="Neutral Protease Domain 2"/>
    <property type="match status" value="1"/>
</dbReference>
<evidence type="ECO:0000313" key="2">
    <source>
        <dbReference type="EMBL" id="MFD2512440.1"/>
    </source>
</evidence>
<keyword evidence="3" id="KW-1185">Reference proteome</keyword>
<dbReference type="Proteomes" id="UP001597544">
    <property type="component" value="Unassembled WGS sequence"/>
</dbReference>
<sequence>MKFPLLSVLLLLIVSLNVCYAQQPTLKGEINFSVKKGTFEADLVLTDIPKIEDYEILINSGLNIRYFRNIEDDYSYNYKRKYDSKVSYESFLYSLPDNTGKAKFLPEGLRLSYVGSFPVISDTSKAANAGDWKGNIAFNGKTIRTDGRQTAWYPILYDVKQDKKYDRVKYDIKINCDDCESIYLNGNVPVRGKTAQFKSDKPTELALFAGDYQFTQIDNSYFLNPDISEEQIKEFGEMTRDYKKFYEKKTGIAYKDNITYIATTPISKRNAWFFVSYPTIVSIGHGEDGLKGLFSDERKNLFKPFIAHELGHYYFGSITEFNSELGDMISETFTEYMACKLTEAYFDKAVYQEKINTKIRNLKEFKAVPFAKVTSEADYGSRERYVYNYGPIILMAIEKEIGEKHMWRWIRTLLETKADFTDYAFLESTLRSVVKDEKKLKSVKEKYFESENSLENAVTAVAGKQVYVSSVKQ</sequence>
<dbReference type="SUPFAM" id="SSF55486">
    <property type="entry name" value="Metalloproteases ('zincins'), catalytic domain"/>
    <property type="match status" value="1"/>
</dbReference>
<feature type="signal peptide" evidence="1">
    <location>
        <begin position="1"/>
        <end position="21"/>
    </location>
</feature>
<dbReference type="EMBL" id="JBHULU010000002">
    <property type="protein sequence ID" value="MFD2512440.1"/>
    <property type="molecule type" value="Genomic_DNA"/>
</dbReference>
<dbReference type="RefSeq" id="WP_377502525.1">
    <property type="nucleotide sequence ID" value="NZ_JBHULU010000002.1"/>
</dbReference>